<reference evidence="2 3" key="1">
    <citation type="submission" date="2016-10" db="EMBL/GenBank/DDBJ databases">
        <title>The Draft Genome Sequence of Actinokineospora bangkokensis 44EHWT reveals the biosynthetic pathway of antifungal compounds Thailandins with unusual extender unit butylmalonyl-CoA.</title>
        <authorList>
            <person name="Greule A."/>
            <person name="Intra B."/>
            <person name="Flemming S."/>
            <person name="Rommel M.G."/>
            <person name="Panbangred W."/>
            <person name="Bechthold A."/>
        </authorList>
    </citation>
    <scope>NUCLEOTIDE SEQUENCE [LARGE SCALE GENOMIC DNA]</scope>
    <source>
        <strain evidence="2 3">44EHW</strain>
    </source>
</reference>
<dbReference type="EMBL" id="MKQR01000018">
    <property type="protein sequence ID" value="OLR91934.1"/>
    <property type="molecule type" value="Genomic_DNA"/>
</dbReference>
<dbReference type="SUPFAM" id="SSF75304">
    <property type="entry name" value="Amidase signature (AS) enzymes"/>
    <property type="match status" value="1"/>
</dbReference>
<dbReference type="Proteomes" id="UP000186040">
    <property type="component" value="Unassembled WGS sequence"/>
</dbReference>
<dbReference type="Gene3D" id="3.90.1300.10">
    <property type="entry name" value="Amidase signature (AS) domain"/>
    <property type="match status" value="1"/>
</dbReference>
<evidence type="ECO:0000259" key="1">
    <source>
        <dbReference type="Pfam" id="PF01425"/>
    </source>
</evidence>
<evidence type="ECO:0000313" key="3">
    <source>
        <dbReference type="Proteomes" id="UP000186040"/>
    </source>
</evidence>
<comment type="caution">
    <text evidence="2">The sequence shown here is derived from an EMBL/GenBank/DDBJ whole genome shotgun (WGS) entry which is preliminary data.</text>
</comment>
<protein>
    <recommendedName>
        <fullName evidence="1">Amidase domain-containing protein</fullName>
    </recommendedName>
</protein>
<name>A0A1Q9LIW5_9PSEU</name>
<dbReference type="PANTHER" id="PTHR42678:SF34">
    <property type="entry name" value="OS04G0183300 PROTEIN"/>
    <property type="match status" value="1"/>
</dbReference>
<dbReference type="InterPro" id="IPR036928">
    <property type="entry name" value="AS_sf"/>
</dbReference>
<feature type="domain" description="Amidase" evidence="1">
    <location>
        <begin position="22"/>
        <end position="408"/>
    </location>
</feature>
<accession>A0A1Q9LIW5</accession>
<dbReference type="InterPro" id="IPR023631">
    <property type="entry name" value="Amidase_dom"/>
</dbReference>
<dbReference type="Pfam" id="PF01425">
    <property type="entry name" value="Amidase"/>
    <property type="match status" value="1"/>
</dbReference>
<keyword evidence="3" id="KW-1185">Reference proteome</keyword>
<gene>
    <name evidence="2" type="ORF">BJP25_24205</name>
</gene>
<evidence type="ECO:0000313" key="2">
    <source>
        <dbReference type="EMBL" id="OLR91934.1"/>
    </source>
</evidence>
<dbReference type="AlphaFoldDB" id="A0A1Q9LIW5"/>
<sequence length="432" mass="43504">MSAPGDADAVTCLNRVSEVDGAVHAVIALDHRATQRPPVAGELSGFPLLVKDNIDVAGLPCTAGSPVLADLAPPADAPVVARLRAAGATVLGKANLSEWGWFRSRELPEGWSGVGGQTRNPHDPARSAWGSSAGSAVAVATGMARVALGTETDGSVVGPAGVVGVVGLKPETGLLPTRGIVPLAPSTDVPGVFARTLADAAACLDVMAGSAPAAVVPTELAGLRLGVWRVPGTPAEADAVLCAAVAALRARGAVPVPVDAGIAPEVSAAAARARLAEFTAALPHYLRSRGAAVSTVAELVEANRGDGAPQEVLEHAAALDEDELAFVADEGVRARWVARARLREVLRDNSVFAVLAATNPPAWRLADRDPVDLPAASTPAALAGAAAVSLPAGLVDGLPVGLSVFGPRAMADLLPLAFAVEAALGREVRLCP</sequence>
<proteinExistence type="predicted"/>
<dbReference type="PANTHER" id="PTHR42678">
    <property type="entry name" value="AMIDASE"/>
    <property type="match status" value="1"/>
</dbReference>
<dbReference type="STRING" id="1193682.BJP25_24205"/>
<organism evidence="2 3">
    <name type="scientific">Actinokineospora bangkokensis</name>
    <dbReference type="NCBI Taxonomy" id="1193682"/>
    <lineage>
        <taxon>Bacteria</taxon>
        <taxon>Bacillati</taxon>
        <taxon>Actinomycetota</taxon>
        <taxon>Actinomycetes</taxon>
        <taxon>Pseudonocardiales</taxon>
        <taxon>Pseudonocardiaceae</taxon>
        <taxon>Actinokineospora</taxon>
    </lineage>
</organism>